<protein>
    <submittedName>
        <fullName evidence="2">DUF397 domain-containing protein</fullName>
    </submittedName>
</protein>
<dbReference type="Proteomes" id="UP001522868">
    <property type="component" value="Unassembled WGS sequence"/>
</dbReference>
<organism evidence="2 3">
    <name type="scientific">Streptomyces lichenis</name>
    <dbReference type="NCBI Taxonomy" id="2306967"/>
    <lineage>
        <taxon>Bacteria</taxon>
        <taxon>Bacillati</taxon>
        <taxon>Actinomycetota</taxon>
        <taxon>Actinomycetes</taxon>
        <taxon>Kitasatosporales</taxon>
        <taxon>Streptomycetaceae</taxon>
        <taxon>Streptomyces</taxon>
    </lineage>
</organism>
<feature type="domain" description="DUF397" evidence="1">
    <location>
        <begin position="12"/>
        <end position="67"/>
    </location>
</feature>
<dbReference type="EMBL" id="JALPTH010000005">
    <property type="protein sequence ID" value="MCK8677149.1"/>
    <property type="molecule type" value="Genomic_DNA"/>
</dbReference>
<evidence type="ECO:0000313" key="2">
    <source>
        <dbReference type="EMBL" id="MCK8677149.1"/>
    </source>
</evidence>
<name>A0ABT0I743_9ACTN</name>
<comment type="caution">
    <text evidence="2">The sequence shown here is derived from an EMBL/GenBank/DDBJ whole genome shotgun (WGS) entry which is preliminary data.</text>
</comment>
<evidence type="ECO:0000313" key="3">
    <source>
        <dbReference type="Proteomes" id="UP001522868"/>
    </source>
</evidence>
<dbReference type="RefSeq" id="WP_248632541.1">
    <property type="nucleotide sequence ID" value="NZ_JALPTH010000005.1"/>
</dbReference>
<dbReference type="Pfam" id="PF04149">
    <property type="entry name" value="DUF397"/>
    <property type="match status" value="1"/>
</dbReference>
<gene>
    <name evidence="2" type="ORF">M1O15_07050</name>
</gene>
<keyword evidence="3" id="KW-1185">Reference proteome</keyword>
<proteinExistence type="predicted"/>
<reference evidence="2 3" key="1">
    <citation type="submission" date="2022-04" db="EMBL/GenBank/DDBJ databases">
        <title>Streptomyces sp. nov. LCR6-01 isolated from Lichen of Dirinaria sp.</title>
        <authorList>
            <person name="Kanchanasin P."/>
            <person name="Tanasupawat S."/>
            <person name="Phongsopitanun W."/>
        </authorList>
    </citation>
    <scope>NUCLEOTIDE SEQUENCE [LARGE SCALE GENOMIC DNA]</scope>
    <source>
        <strain evidence="2 3">LCR6-01</strain>
    </source>
</reference>
<dbReference type="InterPro" id="IPR007278">
    <property type="entry name" value="DUF397"/>
</dbReference>
<evidence type="ECO:0000259" key="1">
    <source>
        <dbReference type="Pfam" id="PF04149"/>
    </source>
</evidence>
<sequence length="72" mass="7545">MVSPQAWTQVTGWVSSSYSGPEGGQCVQWAPGYAAEHGTVPVRDSKTPEGPALMVSPQAWAGLIGFARRSAV</sequence>
<accession>A0ABT0I743</accession>